<accession>A0A6G1GB12</accession>
<protein>
    <recommendedName>
        <fullName evidence="5">M protein repeat protein</fullName>
    </recommendedName>
</protein>
<dbReference type="Proteomes" id="UP000504638">
    <property type="component" value="Unplaced"/>
</dbReference>
<dbReference type="PANTHER" id="PTHR23159:SF31">
    <property type="entry name" value="CENTROSOME-ASSOCIATED PROTEIN CEP250 ISOFORM X1"/>
    <property type="match status" value="1"/>
</dbReference>
<gene>
    <name evidence="2 4" type="ORF">P152DRAFT_391352</name>
</gene>
<proteinExistence type="predicted"/>
<feature type="region of interest" description="Disordered" evidence="1">
    <location>
        <begin position="156"/>
        <end position="189"/>
    </location>
</feature>
<keyword evidence="3" id="KW-1185">Reference proteome</keyword>
<organism evidence="2">
    <name type="scientific">Eremomyces bilateralis CBS 781.70</name>
    <dbReference type="NCBI Taxonomy" id="1392243"/>
    <lineage>
        <taxon>Eukaryota</taxon>
        <taxon>Fungi</taxon>
        <taxon>Dikarya</taxon>
        <taxon>Ascomycota</taxon>
        <taxon>Pezizomycotina</taxon>
        <taxon>Dothideomycetes</taxon>
        <taxon>Dothideomycetes incertae sedis</taxon>
        <taxon>Eremomycetales</taxon>
        <taxon>Eremomycetaceae</taxon>
        <taxon>Eremomyces</taxon>
    </lineage>
</organism>
<dbReference type="OrthoDB" id="5413982at2759"/>
<feature type="non-terminal residue" evidence="2">
    <location>
        <position position="1"/>
    </location>
</feature>
<dbReference type="EMBL" id="ML975152">
    <property type="protein sequence ID" value="KAF1815039.1"/>
    <property type="molecule type" value="Genomic_DNA"/>
</dbReference>
<evidence type="ECO:0000256" key="1">
    <source>
        <dbReference type="SAM" id="MobiDB-lite"/>
    </source>
</evidence>
<reference evidence="4" key="2">
    <citation type="submission" date="2020-04" db="EMBL/GenBank/DDBJ databases">
        <authorList>
            <consortium name="NCBI Genome Project"/>
        </authorList>
    </citation>
    <scope>NUCLEOTIDE SEQUENCE</scope>
    <source>
        <strain evidence="4">CBS 781.70</strain>
    </source>
</reference>
<name>A0A6G1GB12_9PEZI</name>
<feature type="compositionally biased region" description="Low complexity" evidence="1">
    <location>
        <begin position="168"/>
        <end position="179"/>
    </location>
</feature>
<evidence type="ECO:0000313" key="3">
    <source>
        <dbReference type="Proteomes" id="UP000504638"/>
    </source>
</evidence>
<feature type="compositionally biased region" description="Polar residues" evidence="1">
    <location>
        <begin position="36"/>
        <end position="45"/>
    </location>
</feature>
<feature type="region of interest" description="Disordered" evidence="1">
    <location>
        <begin position="403"/>
        <end position="433"/>
    </location>
</feature>
<dbReference type="PANTHER" id="PTHR23159">
    <property type="entry name" value="CENTROSOMAL PROTEIN 2"/>
    <property type="match status" value="1"/>
</dbReference>
<reference evidence="2 4" key="1">
    <citation type="submission" date="2020-01" db="EMBL/GenBank/DDBJ databases">
        <authorList>
            <consortium name="DOE Joint Genome Institute"/>
            <person name="Haridas S."/>
            <person name="Albert R."/>
            <person name="Binder M."/>
            <person name="Bloem J."/>
            <person name="Labutti K."/>
            <person name="Salamov A."/>
            <person name="Andreopoulos B."/>
            <person name="Baker S.E."/>
            <person name="Barry K."/>
            <person name="Bills G."/>
            <person name="Bluhm B.H."/>
            <person name="Cannon C."/>
            <person name="Castanera R."/>
            <person name="Culley D.E."/>
            <person name="Daum C."/>
            <person name="Ezra D."/>
            <person name="Gonzalez J.B."/>
            <person name="Henrissat B."/>
            <person name="Kuo A."/>
            <person name="Liang C."/>
            <person name="Lipzen A."/>
            <person name="Lutzoni F."/>
            <person name="Magnuson J."/>
            <person name="Mondo S."/>
            <person name="Nolan M."/>
            <person name="Ohm R."/>
            <person name="Pangilinan J."/>
            <person name="Park H.-J."/>
            <person name="Ramirez L."/>
            <person name="Alfaro M."/>
            <person name="Sun H."/>
            <person name="Tritt A."/>
            <person name="Yoshinaga Y."/>
            <person name="Zwiers L.-H."/>
            <person name="Turgeon B.G."/>
            <person name="Goodwin S.B."/>
            <person name="Spatafora J.W."/>
            <person name="Crous P.W."/>
            <person name="Grigoriev I.V."/>
        </authorList>
    </citation>
    <scope>NUCLEOTIDE SEQUENCE</scope>
    <source>
        <strain evidence="2 4">CBS 781.70</strain>
    </source>
</reference>
<dbReference type="Gene3D" id="1.10.287.1490">
    <property type="match status" value="1"/>
</dbReference>
<feature type="region of interest" description="Disordered" evidence="1">
    <location>
        <begin position="1"/>
        <end position="77"/>
    </location>
</feature>
<evidence type="ECO:0008006" key="5">
    <source>
        <dbReference type="Google" id="ProtNLM"/>
    </source>
</evidence>
<dbReference type="GeneID" id="54416660"/>
<dbReference type="AlphaFoldDB" id="A0A6G1GB12"/>
<dbReference type="RefSeq" id="XP_033536670.1">
    <property type="nucleotide sequence ID" value="XM_033676090.1"/>
</dbReference>
<feature type="compositionally biased region" description="Polar residues" evidence="1">
    <location>
        <begin position="58"/>
        <end position="71"/>
    </location>
</feature>
<reference evidence="4" key="3">
    <citation type="submission" date="2025-04" db="UniProtKB">
        <authorList>
            <consortium name="RefSeq"/>
        </authorList>
    </citation>
    <scope>IDENTIFICATION</scope>
    <source>
        <strain evidence="4">CBS 781.70</strain>
    </source>
</reference>
<feature type="region of interest" description="Disordered" evidence="1">
    <location>
        <begin position="453"/>
        <end position="473"/>
    </location>
</feature>
<feature type="compositionally biased region" description="Polar residues" evidence="1">
    <location>
        <begin position="453"/>
        <end position="464"/>
    </location>
</feature>
<sequence length="528" mass="58693">ADTETPAADSIKDEEQVAEETTTDSPEKKPKASHGRQPSQSIQSKMRSEAFRGGHGPTSPTALKSPTQVTSPADDVQDIYRKQVQRIEQLEQENKKLVAEARENSDKVKKVQDELEELREAHADGAEIKSKADQAEQFSKQIEELKAEVASLQRQNTQLQSAAKRRVSSNSPSNADSSDLQAQLDSKSSTIESLELEISSLNNQLTSSQNTITSQAMQITALESSVQKAESNASSTSLELADLKQNLARASDRALKEGTSKSSLETRIAQLETEKDASTRRAEEAGKRAETLEKKVETLTTLHREADARTQSRMRETAATEREARDLRTQVARLTDQVVRLKKAGALEGHDDGDDVAELEDEERRKLETQIRELEAENFDLRRGVWRDRRKELQPGMEHAVFDDVDLSPDGMPPGRRSSLMPRGRGGSRAGSTFTDVINSGISAFTGQSVRRLSSAGASQQPRKQSLGLLSDDGDFEFDEDAFRQAQEEEAKKRLERIKEIKRGLKRWEGWRVDLVEIRVAQGGVFDV</sequence>
<evidence type="ECO:0000313" key="4">
    <source>
        <dbReference type="RefSeq" id="XP_033536670.1"/>
    </source>
</evidence>
<evidence type="ECO:0000313" key="2">
    <source>
        <dbReference type="EMBL" id="KAF1815039.1"/>
    </source>
</evidence>